<dbReference type="Proteomes" id="UP000244932">
    <property type="component" value="Unassembled WGS sequence"/>
</dbReference>
<dbReference type="EMBL" id="OMKW01000003">
    <property type="protein sequence ID" value="SPF29815.1"/>
    <property type="molecule type" value="Genomic_DNA"/>
</dbReference>
<evidence type="ECO:0000313" key="3">
    <source>
        <dbReference type="EMBL" id="SPF29815.1"/>
    </source>
</evidence>
<dbReference type="Pfam" id="PF00067">
    <property type="entry name" value="p450"/>
    <property type="match status" value="1"/>
</dbReference>
<gene>
    <name evidence="3" type="primary">ptlI</name>
    <name evidence="3" type="ORF">POI8812_02136</name>
</gene>
<dbReference type="InterPro" id="IPR001128">
    <property type="entry name" value="Cyt_P450"/>
</dbReference>
<dbReference type="PRINTS" id="PR00385">
    <property type="entry name" value="P450"/>
</dbReference>
<dbReference type="GO" id="GO:0004497">
    <property type="term" value="F:monooxygenase activity"/>
    <property type="evidence" value="ECO:0007669"/>
    <property type="project" value="InterPro"/>
</dbReference>
<dbReference type="GO" id="GO:0005506">
    <property type="term" value="F:iron ion binding"/>
    <property type="evidence" value="ECO:0007669"/>
    <property type="project" value="InterPro"/>
</dbReference>
<name>A0A2R8ACJ5_9RHOB</name>
<protein>
    <submittedName>
        <fullName evidence="3">Pentalenene oxygenase</fullName>
        <ecNumber evidence="3">1.14.13.133</ecNumber>
    </submittedName>
</protein>
<keyword evidence="2" id="KW-0408">Iron</keyword>
<dbReference type="OrthoDB" id="9764248at2"/>
<dbReference type="Gene3D" id="1.10.630.10">
    <property type="entry name" value="Cytochrome P450"/>
    <property type="match status" value="1"/>
</dbReference>
<evidence type="ECO:0000256" key="2">
    <source>
        <dbReference type="PIRSR" id="PIRSR602401-1"/>
    </source>
</evidence>
<comment type="cofactor">
    <cofactor evidence="2">
        <name>heme</name>
        <dbReference type="ChEBI" id="CHEBI:30413"/>
    </cofactor>
</comment>
<dbReference type="EC" id="1.14.13.133" evidence="3"/>
<keyword evidence="2" id="KW-0479">Metal-binding</keyword>
<evidence type="ECO:0000313" key="4">
    <source>
        <dbReference type="Proteomes" id="UP000244932"/>
    </source>
</evidence>
<dbReference type="InterPro" id="IPR050121">
    <property type="entry name" value="Cytochrome_P450_monoxygenase"/>
</dbReference>
<keyword evidence="4" id="KW-1185">Reference proteome</keyword>
<sequence>MPVEPPRPASRPRGYGPVRTWLAFRTDIFSSQPERLYRAWMAELRTPFYRSATVLQPELAQIVLGDADAFPKSRVLGQTLGDLLGASVFVANGAAWKRARTLIDPAFSGGRVREMAPQIEAASQTMCARLSPGTVEVEEVTARATADVILRVMFDRPIEDAEADAVFHAFRAYQRAQPLASPADLMRLPRWIPRLGRRRSRAAAQSLRALVARLVAQSGEGNHLIGRLREMQHSDGTTGFSDDELLDQAVMFLLAGHETSASALSWALLCLALDPEVQDRAVAEVRDAPEGFAGLREMPFLRDIWREVLRLYPPVPMLPRETRDGVTFRKRRLPAGSPLILSPWHSGRHERLWERAHVFDPDRWRGEVPQGAYYPYSAGPRICPGAGFATTEGVLMLAAILRQFELRPVEDRLPRPVAHLTVRADDGIWLRFSERV</sequence>
<dbReference type="GO" id="GO:0020037">
    <property type="term" value="F:heme binding"/>
    <property type="evidence" value="ECO:0007669"/>
    <property type="project" value="InterPro"/>
</dbReference>
<dbReference type="GO" id="GO:0016705">
    <property type="term" value="F:oxidoreductase activity, acting on paired donors, with incorporation or reduction of molecular oxygen"/>
    <property type="evidence" value="ECO:0007669"/>
    <property type="project" value="InterPro"/>
</dbReference>
<evidence type="ECO:0000256" key="1">
    <source>
        <dbReference type="ARBA" id="ARBA00010617"/>
    </source>
</evidence>
<comment type="similarity">
    <text evidence="1">Belongs to the cytochrome P450 family.</text>
</comment>
<dbReference type="RefSeq" id="WP_108782559.1">
    <property type="nucleotide sequence ID" value="NZ_OMKW01000003.1"/>
</dbReference>
<dbReference type="InterPro" id="IPR002401">
    <property type="entry name" value="Cyt_P450_E_grp-I"/>
</dbReference>
<feature type="binding site" description="axial binding residue" evidence="2">
    <location>
        <position position="383"/>
    </location>
    <ligand>
        <name>heme</name>
        <dbReference type="ChEBI" id="CHEBI:30413"/>
    </ligand>
    <ligandPart>
        <name>Fe</name>
        <dbReference type="ChEBI" id="CHEBI:18248"/>
    </ligandPart>
</feature>
<dbReference type="PANTHER" id="PTHR24305">
    <property type="entry name" value="CYTOCHROME P450"/>
    <property type="match status" value="1"/>
</dbReference>
<keyword evidence="3" id="KW-0560">Oxidoreductase</keyword>
<accession>A0A2R8ACJ5</accession>
<dbReference type="InterPro" id="IPR036396">
    <property type="entry name" value="Cyt_P450_sf"/>
</dbReference>
<keyword evidence="2" id="KW-0349">Heme</keyword>
<organism evidence="3 4">
    <name type="scientific">Pontivivens insulae</name>
    <dbReference type="NCBI Taxonomy" id="1639689"/>
    <lineage>
        <taxon>Bacteria</taxon>
        <taxon>Pseudomonadati</taxon>
        <taxon>Pseudomonadota</taxon>
        <taxon>Alphaproteobacteria</taxon>
        <taxon>Rhodobacterales</taxon>
        <taxon>Paracoccaceae</taxon>
        <taxon>Pontivivens</taxon>
    </lineage>
</organism>
<dbReference type="PRINTS" id="PR00463">
    <property type="entry name" value="EP450I"/>
</dbReference>
<dbReference type="SUPFAM" id="SSF48264">
    <property type="entry name" value="Cytochrome P450"/>
    <property type="match status" value="1"/>
</dbReference>
<proteinExistence type="inferred from homology"/>
<dbReference type="AlphaFoldDB" id="A0A2R8ACJ5"/>
<dbReference type="PANTHER" id="PTHR24305:SF166">
    <property type="entry name" value="CYTOCHROME P450 12A4, MITOCHONDRIAL-RELATED"/>
    <property type="match status" value="1"/>
</dbReference>
<reference evidence="3 4" key="1">
    <citation type="submission" date="2018-03" db="EMBL/GenBank/DDBJ databases">
        <authorList>
            <person name="Keele B.F."/>
        </authorList>
    </citation>
    <scope>NUCLEOTIDE SEQUENCE [LARGE SCALE GENOMIC DNA]</scope>
    <source>
        <strain evidence="3 4">CeCT 8812</strain>
    </source>
</reference>